<sequence>MSFFRRRSHLSESLANAPTLSGMSSLAVPDRPPGSIRKRVSTIASIFSIRSNKGLSNIANPAYSWSDSLSRSPSPPSPDIRRPSGLGRRASSVDSTQSSPESSIPSTPQPFPIDNDCRRARTLSSPNVLLSVPQVDTPVPTKPSSAFVKRIPPPNIDPSLLSGTSFVSESSSLSTVLASADGQHPAKSMRRLRKTPLIPLSIVFSYVSRHDLTVLARASKRFRTAARSALYRTLHLSDLSNFSVDQCITVLASNQGIAELVHSFVFPFFPSESPSFTLALTMAMRNMWHLSSLTLPRFVPDVLRDVPFRLRSLTLLQDTMSVVKDEHSSFSSWLISQPDMVSLSLPNLILDPSMDFTVLFPNDASRLAHLTCFSGIPPLAAHIAPGRPLSHVTLHINSTLYDGLRPAALMSSLTRSSTPITSLSIISSSLHAVDARTFAKLFLAAGSELPTLKELHVGWALEDEVLYKQISVLLPRLHDLRTLKLSQNTRSSPPLLPSLPTSESADLTSFFSLTFPTSDPTSLLAPTAPSSPLSFNFPTPPSSAHLLSSAPRVPRDQRERAHLASWARLCPTLCQVAFLSGARWRIVRGADAPTFEPIAD</sequence>
<reference evidence="2 3" key="1">
    <citation type="submission" date="2019-02" db="EMBL/GenBank/DDBJ databases">
        <title>Genome sequencing of the rare red list fungi Bondarzewia mesenterica.</title>
        <authorList>
            <person name="Buettner E."/>
            <person name="Kellner H."/>
        </authorList>
    </citation>
    <scope>NUCLEOTIDE SEQUENCE [LARGE SCALE GENOMIC DNA]</scope>
    <source>
        <strain evidence="2 3">DSM 108281</strain>
    </source>
</reference>
<name>A0A4V6S1F8_9AGAM</name>
<organism evidence="2 3">
    <name type="scientific">Bondarzewia mesenterica</name>
    <dbReference type="NCBI Taxonomy" id="1095465"/>
    <lineage>
        <taxon>Eukaryota</taxon>
        <taxon>Fungi</taxon>
        <taxon>Dikarya</taxon>
        <taxon>Basidiomycota</taxon>
        <taxon>Agaricomycotina</taxon>
        <taxon>Agaricomycetes</taxon>
        <taxon>Russulales</taxon>
        <taxon>Bondarzewiaceae</taxon>
        <taxon>Bondarzewia</taxon>
    </lineage>
</organism>
<feature type="compositionally biased region" description="Low complexity" evidence="1">
    <location>
        <begin position="95"/>
        <end position="106"/>
    </location>
</feature>
<dbReference type="AlphaFoldDB" id="A0A4V6S1F8"/>
<proteinExistence type="predicted"/>
<dbReference type="SUPFAM" id="SSF52047">
    <property type="entry name" value="RNI-like"/>
    <property type="match status" value="1"/>
</dbReference>
<dbReference type="OrthoDB" id="3259156at2759"/>
<gene>
    <name evidence="2" type="ORF">EW146_g5019</name>
</gene>
<accession>A0A4V6S1F8</accession>
<evidence type="ECO:0000256" key="1">
    <source>
        <dbReference type="SAM" id="MobiDB-lite"/>
    </source>
</evidence>
<comment type="caution">
    <text evidence="2">The sequence shown here is derived from an EMBL/GenBank/DDBJ whole genome shotgun (WGS) entry which is preliminary data.</text>
</comment>
<dbReference type="EMBL" id="SGPL01000209">
    <property type="protein sequence ID" value="THH15453.1"/>
    <property type="molecule type" value="Genomic_DNA"/>
</dbReference>
<evidence type="ECO:0000313" key="2">
    <source>
        <dbReference type="EMBL" id="THH15453.1"/>
    </source>
</evidence>
<protein>
    <recommendedName>
        <fullName evidence="4">F-box domain-containing protein</fullName>
    </recommendedName>
</protein>
<evidence type="ECO:0008006" key="4">
    <source>
        <dbReference type="Google" id="ProtNLM"/>
    </source>
</evidence>
<feature type="region of interest" description="Disordered" evidence="1">
    <location>
        <begin position="65"/>
        <end position="118"/>
    </location>
</feature>
<evidence type="ECO:0000313" key="3">
    <source>
        <dbReference type="Proteomes" id="UP000310158"/>
    </source>
</evidence>
<dbReference type="Proteomes" id="UP000310158">
    <property type="component" value="Unassembled WGS sequence"/>
</dbReference>
<keyword evidence="3" id="KW-1185">Reference proteome</keyword>